<sequence>MWQSFDYAMDTLLLGMKLGAELKFSELFANNWSRSSITERVVVFKRSALRSESSKTWRHQFRDLGFSLFTNTL</sequence>
<keyword evidence="2" id="KW-1185">Reference proteome</keyword>
<proteinExistence type="predicted"/>
<evidence type="ECO:0000313" key="1">
    <source>
        <dbReference type="EMBL" id="CAL1358169.1"/>
    </source>
</evidence>
<gene>
    <name evidence="1" type="ORF">LTRI10_LOCUS5745</name>
</gene>
<dbReference type="AlphaFoldDB" id="A0AAV2CQ09"/>
<reference evidence="1 2" key="1">
    <citation type="submission" date="2024-04" db="EMBL/GenBank/DDBJ databases">
        <authorList>
            <person name="Fracassetti M."/>
        </authorList>
    </citation>
    <scope>NUCLEOTIDE SEQUENCE [LARGE SCALE GENOMIC DNA]</scope>
</reference>
<accession>A0AAV2CQ09</accession>
<organism evidence="1 2">
    <name type="scientific">Linum trigynum</name>
    <dbReference type="NCBI Taxonomy" id="586398"/>
    <lineage>
        <taxon>Eukaryota</taxon>
        <taxon>Viridiplantae</taxon>
        <taxon>Streptophyta</taxon>
        <taxon>Embryophyta</taxon>
        <taxon>Tracheophyta</taxon>
        <taxon>Spermatophyta</taxon>
        <taxon>Magnoliopsida</taxon>
        <taxon>eudicotyledons</taxon>
        <taxon>Gunneridae</taxon>
        <taxon>Pentapetalae</taxon>
        <taxon>rosids</taxon>
        <taxon>fabids</taxon>
        <taxon>Malpighiales</taxon>
        <taxon>Linaceae</taxon>
        <taxon>Linum</taxon>
    </lineage>
</organism>
<protein>
    <submittedName>
        <fullName evidence="1">Uncharacterized protein</fullName>
    </submittedName>
</protein>
<name>A0AAV2CQ09_9ROSI</name>
<dbReference type="Proteomes" id="UP001497516">
    <property type="component" value="Chromosome 1"/>
</dbReference>
<evidence type="ECO:0000313" key="2">
    <source>
        <dbReference type="Proteomes" id="UP001497516"/>
    </source>
</evidence>
<dbReference type="EMBL" id="OZ034813">
    <property type="protein sequence ID" value="CAL1358169.1"/>
    <property type="molecule type" value="Genomic_DNA"/>
</dbReference>